<dbReference type="RefSeq" id="WP_158984175.1">
    <property type="nucleotide sequence ID" value="NZ_BAABKY010000006.1"/>
</dbReference>
<sequence length="150" mass="15758">MPYRSIAVLALCAFAVPAALAQPGDAHGIRVRAACYQATPAPRLIIDLSCEHAMDCWRDPATIGVIDLETGKRVSSSANDLVYVDANGALLVEPPMQGVIRAVWTVGLGDAVLPKRVQLVQGDETATSAFEPAADCAALPPAAVRRLLGR</sequence>
<reference evidence="3" key="1">
    <citation type="journal article" date="2019" name="Int. J. Syst. Evol. Microbiol.">
        <title>The Global Catalogue of Microorganisms (GCM) 10K type strain sequencing project: providing services to taxonomists for standard genome sequencing and annotation.</title>
        <authorList>
            <consortium name="The Broad Institute Genomics Platform"/>
            <consortium name="The Broad Institute Genome Sequencing Center for Infectious Disease"/>
            <person name="Wu L."/>
            <person name="Ma J."/>
        </authorList>
    </citation>
    <scope>NUCLEOTIDE SEQUENCE [LARGE SCALE GENOMIC DNA]</scope>
    <source>
        <strain evidence="3">JCM 19212</strain>
    </source>
</reference>
<keyword evidence="1" id="KW-0732">Signal</keyword>
<evidence type="ECO:0000313" key="3">
    <source>
        <dbReference type="Proteomes" id="UP001501083"/>
    </source>
</evidence>
<comment type="caution">
    <text evidence="2">The sequence shown here is derived from an EMBL/GenBank/DDBJ whole genome shotgun (WGS) entry which is preliminary data.</text>
</comment>
<name>A0ABP9LSE4_9GAMM</name>
<protein>
    <submittedName>
        <fullName evidence="2">Uncharacterized protein</fullName>
    </submittedName>
</protein>
<dbReference type="EMBL" id="BAABKY010000006">
    <property type="protein sequence ID" value="GAA5082188.1"/>
    <property type="molecule type" value="Genomic_DNA"/>
</dbReference>
<keyword evidence="3" id="KW-1185">Reference proteome</keyword>
<proteinExistence type="predicted"/>
<accession>A0ABP9LSE4</accession>
<feature type="chain" id="PRO_5045401477" evidence="1">
    <location>
        <begin position="22"/>
        <end position="150"/>
    </location>
</feature>
<organism evidence="2 3">
    <name type="scientific">Lysobacter panacisoli</name>
    <dbReference type="NCBI Taxonomy" id="1255263"/>
    <lineage>
        <taxon>Bacteria</taxon>
        <taxon>Pseudomonadati</taxon>
        <taxon>Pseudomonadota</taxon>
        <taxon>Gammaproteobacteria</taxon>
        <taxon>Lysobacterales</taxon>
        <taxon>Lysobacteraceae</taxon>
        <taxon>Lysobacter</taxon>
    </lineage>
</organism>
<feature type="signal peptide" evidence="1">
    <location>
        <begin position="1"/>
        <end position="21"/>
    </location>
</feature>
<evidence type="ECO:0000256" key="1">
    <source>
        <dbReference type="SAM" id="SignalP"/>
    </source>
</evidence>
<evidence type="ECO:0000313" key="2">
    <source>
        <dbReference type="EMBL" id="GAA5082188.1"/>
    </source>
</evidence>
<gene>
    <name evidence="2" type="ORF">GCM10025759_33380</name>
</gene>
<dbReference type="Proteomes" id="UP001501083">
    <property type="component" value="Unassembled WGS sequence"/>
</dbReference>